<dbReference type="OrthoDB" id="10249433at2759"/>
<gene>
    <name evidence="3" type="ORF">PPERSA_09857</name>
</gene>
<evidence type="ECO:0000256" key="1">
    <source>
        <dbReference type="SAM" id="MobiDB-lite"/>
    </source>
</evidence>
<accession>A0A0V0QV28</accession>
<dbReference type="InterPro" id="IPR022742">
    <property type="entry name" value="Hydrolase_4"/>
</dbReference>
<feature type="region of interest" description="Disordered" evidence="1">
    <location>
        <begin position="492"/>
        <end position="513"/>
    </location>
</feature>
<feature type="compositionally biased region" description="Basic and acidic residues" evidence="1">
    <location>
        <begin position="457"/>
        <end position="471"/>
    </location>
</feature>
<dbReference type="Pfam" id="PF12146">
    <property type="entry name" value="Hydrolase_4"/>
    <property type="match status" value="1"/>
</dbReference>
<dbReference type="InterPro" id="IPR052920">
    <property type="entry name" value="DNA-binding_regulatory"/>
</dbReference>
<dbReference type="InterPro" id="IPR029058">
    <property type="entry name" value="AB_hydrolase_fold"/>
</dbReference>
<feature type="region of interest" description="Disordered" evidence="1">
    <location>
        <begin position="1"/>
        <end position="55"/>
    </location>
</feature>
<dbReference type="PANTHER" id="PTHR43358">
    <property type="entry name" value="ALPHA/BETA-HYDROLASE"/>
    <property type="match status" value="1"/>
</dbReference>
<feature type="compositionally biased region" description="Basic and acidic residues" evidence="1">
    <location>
        <begin position="33"/>
        <end position="45"/>
    </location>
</feature>
<evidence type="ECO:0000259" key="2">
    <source>
        <dbReference type="Pfam" id="PF12146"/>
    </source>
</evidence>
<organism evidence="3 4">
    <name type="scientific">Pseudocohnilembus persalinus</name>
    <name type="common">Ciliate</name>
    <dbReference type="NCBI Taxonomy" id="266149"/>
    <lineage>
        <taxon>Eukaryota</taxon>
        <taxon>Sar</taxon>
        <taxon>Alveolata</taxon>
        <taxon>Ciliophora</taxon>
        <taxon>Intramacronucleata</taxon>
        <taxon>Oligohymenophorea</taxon>
        <taxon>Scuticociliatia</taxon>
        <taxon>Philasterida</taxon>
        <taxon>Pseudocohnilembidae</taxon>
        <taxon>Pseudocohnilembus</taxon>
    </lineage>
</organism>
<feature type="compositionally biased region" description="Polar residues" evidence="1">
    <location>
        <begin position="424"/>
        <end position="434"/>
    </location>
</feature>
<evidence type="ECO:0000313" key="4">
    <source>
        <dbReference type="Proteomes" id="UP000054937"/>
    </source>
</evidence>
<dbReference type="Proteomes" id="UP000054937">
    <property type="component" value="Unassembled WGS sequence"/>
</dbReference>
<name>A0A0V0QV28_PSEPJ</name>
<dbReference type="EMBL" id="LDAU01000105">
    <property type="protein sequence ID" value="KRX05717.1"/>
    <property type="molecule type" value="Genomic_DNA"/>
</dbReference>
<evidence type="ECO:0000313" key="3">
    <source>
        <dbReference type="EMBL" id="KRX05717.1"/>
    </source>
</evidence>
<feature type="region of interest" description="Disordered" evidence="1">
    <location>
        <begin position="419"/>
        <end position="478"/>
    </location>
</feature>
<feature type="domain" description="Serine aminopeptidase S33" evidence="2">
    <location>
        <begin position="118"/>
        <end position="235"/>
    </location>
</feature>
<reference evidence="3 4" key="1">
    <citation type="journal article" date="2015" name="Sci. Rep.">
        <title>Genome of the facultative scuticociliatosis pathogen Pseudocohnilembus persalinus provides insight into its virulence through horizontal gene transfer.</title>
        <authorList>
            <person name="Xiong J."/>
            <person name="Wang G."/>
            <person name="Cheng J."/>
            <person name="Tian M."/>
            <person name="Pan X."/>
            <person name="Warren A."/>
            <person name="Jiang C."/>
            <person name="Yuan D."/>
            <person name="Miao W."/>
        </authorList>
    </citation>
    <scope>NUCLEOTIDE SEQUENCE [LARGE SCALE GENOMIC DNA]</scope>
    <source>
        <strain evidence="3">36N120E</strain>
    </source>
</reference>
<sequence>MQNKNQPVEQTQHKTLNKIQQQIQPPPQPEQNKQNEQKGKNEKKQKQPPKVKKPPISDQIWQALILPPNKLKYQNSDLGPQIFSILNTHAKREDFSIRNSRGYKMECSYFEPILISDKPHPVVIYLHGNSSSRLEGLSLLPYLLPIGIAVIIMDFSGCGMSEGQYISLGFYEKDDAQLVIDHIKKTKKISSIGIWGRSMGAATSLMIGTTRNDIDFVVADSSFLCIKQLCQEVAKKQYKLPNFMAKAVWSYIKKKIFKKAGFDINECNTIKYIKDPKHMPNILFVHAQDDTLIKYDHSVALCDAYPGQKNILLIEGTHNSRRPKYVQQEIQKCFQMNLKFHKPNDNNMHAENHSYFQMFMEAPQNLGVFNALHDYQIIQKKQQMGLNIGEKNPFEDGTMAKLQQEQEKLKKTKLNILNDDQTKSKPQFHNQQPQVKKVKDDSIDQCDFIENQSDSDQNNKQKNAEVKENGQKNKNNQNNIMENILKDKKLQQNNGGIHKNNSDSKIEQNDNESKKSIKYLESNESNKNVKSKILDNNIHMNQHVIKLQSQKQSTKFLLPKDGQINKQQNDDNNNKIN</sequence>
<comment type="caution">
    <text evidence="3">The sequence shown here is derived from an EMBL/GenBank/DDBJ whole genome shotgun (WGS) entry which is preliminary data.</text>
</comment>
<feature type="region of interest" description="Disordered" evidence="1">
    <location>
        <begin position="558"/>
        <end position="577"/>
    </location>
</feature>
<protein>
    <recommendedName>
        <fullName evidence="2">Serine aminopeptidase S33 domain-containing protein</fullName>
    </recommendedName>
</protein>
<dbReference type="Gene3D" id="3.40.50.1820">
    <property type="entry name" value="alpha/beta hydrolase"/>
    <property type="match status" value="1"/>
</dbReference>
<feature type="compositionally biased region" description="Basic and acidic residues" evidence="1">
    <location>
        <begin position="500"/>
        <end position="513"/>
    </location>
</feature>
<dbReference type="InParanoid" id="A0A0V0QV28"/>
<feature type="compositionally biased region" description="Polar residues" evidence="1">
    <location>
        <begin position="1"/>
        <end position="14"/>
    </location>
</feature>
<keyword evidence="4" id="KW-1185">Reference proteome</keyword>
<feature type="compositionally biased region" description="Basic and acidic residues" evidence="1">
    <location>
        <begin position="568"/>
        <end position="577"/>
    </location>
</feature>
<dbReference type="PANTHER" id="PTHR43358:SF4">
    <property type="entry name" value="ALPHA_BETA HYDROLASE FOLD-1 DOMAIN-CONTAINING PROTEIN"/>
    <property type="match status" value="1"/>
</dbReference>
<dbReference type="AlphaFoldDB" id="A0A0V0QV28"/>
<proteinExistence type="predicted"/>
<dbReference type="SUPFAM" id="SSF53474">
    <property type="entry name" value="alpha/beta-Hydrolases"/>
    <property type="match status" value="1"/>
</dbReference>